<feature type="compositionally biased region" description="Polar residues" evidence="1">
    <location>
        <begin position="51"/>
        <end position="66"/>
    </location>
</feature>
<sequence>MFRDNQNPQNDFSIDDDGGAAAGHNETVKKASSSSAELEPDGPCDEEHNYETLNNPASSPSCGQRPSSHEYGNYVPIVNPPSGAAAAAENFPPHTSAQVEYGGPRREGQVHGQEYDFSKQETRNVFSAFPGWSSNISESQIKNIMEPYLGEDGRYVLWYWTELKRPAISVIYAGMVKNFIVHKRPSRSTPEVVKYFYINKQQHCDKSMMSLMRFHLNRGIQNTEPDCQHQLIPLSQHLSI</sequence>
<evidence type="ECO:0000313" key="2">
    <source>
        <dbReference type="EMBL" id="GFS23313.1"/>
    </source>
</evidence>
<dbReference type="AlphaFoldDB" id="A0AAV4JKL0"/>
<feature type="region of interest" description="Disordered" evidence="1">
    <location>
        <begin position="1"/>
        <end position="68"/>
    </location>
</feature>
<proteinExistence type="predicted"/>
<accession>A0AAV4JKL0</accession>
<protein>
    <submittedName>
        <fullName evidence="2">Uncharacterized protein</fullName>
    </submittedName>
</protein>
<dbReference type="EMBL" id="BMAT01010260">
    <property type="protein sequence ID" value="GFS23313.1"/>
    <property type="molecule type" value="Genomic_DNA"/>
</dbReference>
<name>A0AAV4JKL0_9GAST</name>
<feature type="compositionally biased region" description="Polar residues" evidence="1">
    <location>
        <begin position="1"/>
        <end position="12"/>
    </location>
</feature>
<keyword evidence="3" id="KW-1185">Reference proteome</keyword>
<gene>
    <name evidence="2" type="ORF">ElyMa_005130200</name>
</gene>
<organism evidence="2 3">
    <name type="scientific">Elysia marginata</name>
    <dbReference type="NCBI Taxonomy" id="1093978"/>
    <lineage>
        <taxon>Eukaryota</taxon>
        <taxon>Metazoa</taxon>
        <taxon>Spiralia</taxon>
        <taxon>Lophotrochozoa</taxon>
        <taxon>Mollusca</taxon>
        <taxon>Gastropoda</taxon>
        <taxon>Heterobranchia</taxon>
        <taxon>Euthyneura</taxon>
        <taxon>Panpulmonata</taxon>
        <taxon>Sacoglossa</taxon>
        <taxon>Placobranchoidea</taxon>
        <taxon>Plakobranchidae</taxon>
        <taxon>Elysia</taxon>
    </lineage>
</organism>
<comment type="caution">
    <text evidence="2">The sequence shown here is derived from an EMBL/GenBank/DDBJ whole genome shotgun (WGS) entry which is preliminary data.</text>
</comment>
<evidence type="ECO:0000256" key="1">
    <source>
        <dbReference type="SAM" id="MobiDB-lite"/>
    </source>
</evidence>
<evidence type="ECO:0000313" key="3">
    <source>
        <dbReference type="Proteomes" id="UP000762676"/>
    </source>
</evidence>
<reference evidence="2 3" key="1">
    <citation type="journal article" date="2021" name="Elife">
        <title>Chloroplast acquisition without the gene transfer in kleptoplastic sea slugs, Plakobranchus ocellatus.</title>
        <authorList>
            <person name="Maeda T."/>
            <person name="Takahashi S."/>
            <person name="Yoshida T."/>
            <person name="Shimamura S."/>
            <person name="Takaki Y."/>
            <person name="Nagai Y."/>
            <person name="Toyoda A."/>
            <person name="Suzuki Y."/>
            <person name="Arimoto A."/>
            <person name="Ishii H."/>
            <person name="Satoh N."/>
            <person name="Nishiyama T."/>
            <person name="Hasebe M."/>
            <person name="Maruyama T."/>
            <person name="Minagawa J."/>
            <person name="Obokata J."/>
            <person name="Shigenobu S."/>
        </authorList>
    </citation>
    <scope>NUCLEOTIDE SEQUENCE [LARGE SCALE GENOMIC DNA]</scope>
</reference>
<dbReference type="Proteomes" id="UP000762676">
    <property type="component" value="Unassembled WGS sequence"/>
</dbReference>